<dbReference type="Proteomes" id="UP000315471">
    <property type="component" value="Unassembled WGS sequence"/>
</dbReference>
<dbReference type="AlphaFoldDB" id="A0A5C6E4D7"/>
<gene>
    <name evidence="1" type="ORF">Q31b_25760</name>
</gene>
<evidence type="ECO:0000313" key="2">
    <source>
        <dbReference type="Proteomes" id="UP000315471"/>
    </source>
</evidence>
<name>A0A5C6E4D7_9BACT</name>
<keyword evidence="2" id="KW-1185">Reference proteome</keyword>
<reference evidence="1 2" key="1">
    <citation type="submission" date="2019-02" db="EMBL/GenBank/DDBJ databases">
        <title>Deep-cultivation of Planctomycetes and their phenomic and genomic characterization uncovers novel biology.</title>
        <authorList>
            <person name="Wiegand S."/>
            <person name="Jogler M."/>
            <person name="Boedeker C."/>
            <person name="Pinto D."/>
            <person name="Vollmers J."/>
            <person name="Rivas-Marin E."/>
            <person name="Kohn T."/>
            <person name="Peeters S.H."/>
            <person name="Heuer A."/>
            <person name="Rast P."/>
            <person name="Oberbeckmann S."/>
            <person name="Bunk B."/>
            <person name="Jeske O."/>
            <person name="Meyerdierks A."/>
            <person name="Storesund J.E."/>
            <person name="Kallscheuer N."/>
            <person name="Luecker S."/>
            <person name="Lage O.M."/>
            <person name="Pohl T."/>
            <person name="Merkel B.J."/>
            <person name="Hornburger P."/>
            <person name="Mueller R.-W."/>
            <person name="Bruemmer F."/>
            <person name="Labrenz M."/>
            <person name="Spormann A.M."/>
            <person name="Op Den Camp H."/>
            <person name="Overmann J."/>
            <person name="Amann R."/>
            <person name="Jetten M.S.M."/>
            <person name="Mascher T."/>
            <person name="Medema M.H."/>
            <person name="Devos D.P."/>
            <person name="Kaster A.-K."/>
            <person name="Ovreas L."/>
            <person name="Rohde M."/>
            <person name="Galperin M.Y."/>
            <person name="Jogler C."/>
        </authorList>
    </citation>
    <scope>NUCLEOTIDE SEQUENCE [LARGE SCALE GENOMIC DNA]</scope>
    <source>
        <strain evidence="1 2">Q31b</strain>
    </source>
</reference>
<comment type="caution">
    <text evidence="1">The sequence shown here is derived from an EMBL/GenBank/DDBJ whole genome shotgun (WGS) entry which is preliminary data.</text>
</comment>
<sequence length="63" mass="7376">MLTRWIARSEVVAEAATEYNAGVEYEYRVAEYEYEYDEVRKSGSQEVRKSEPCRRFTLACQAS</sequence>
<dbReference type="EMBL" id="SJPY01000003">
    <property type="protein sequence ID" value="TWU43535.1"/>
    <property type="molecule type" value="Genomic_DNA"/>
</dbReference>
<proteinExistence type="predicted"/>
<organism evidence="1 2">
    <name type="scientific">Novipirellula aureliae</name>
    <dbReference type="NCBI Taxonomy" id="2527966"/>
    <lineage>
        <taxon>Bacteria</taxon>
        <taxon>Pseudomonadati</taxon>
        <taxon>Planctomycetota</taxon>
        <taxon>Planctomycetia</taxon>
        <taxon>Pirellulales</taxon>
        <taxon>Pirellulaceae</taxon>
        <taxon>Novipirellula</taxon>
    </lineage>
</organism>
<protein>
    <submittedName>
        <fullName evidence="1">Uncharacterized protein</fullName>
    </submittedName>
</protein>
<evidence type="ECO:0000313" key="1">
    <source>
        <dbReference type="EMBL" id="TWU43535.1"/>
    </source>
</evidence>
<accession>A0A5C6E4D7</accession>
<dbReference type="RefSeq" id="WP_231617510.1">
    <property type="nucleotide sequence ID" value="NZ_SJPY01000003.1"/>
</dbReference>